<keyword evidence="11" id="KW-1185">Reference proteome</keyword>
<dbReference type="InterPro" id="IPR036236">
    <property type="entry name" value="Znf_C2H2_sf"/>
</dbReference>
<dbReference type="GO" id="GO:0005634">
    <property type="term" value="C:nucleus"/>
    <property type="evidence" value="ECO:0007669"/>
    <property type="project" value="UniProtKB-SubCell"/>
</dbReference>
<dbReference type="InterPro" id="IPR052035">
    <property type="entry name" value="ZnF_BED_domain_contain"/>
</dbReference>
<organism evidence="10 11">
    <name type="scientific">Cetraspora pellucida</name>
    <dbReference type="NCBI Taxonomy" id="1433469"/>
    <lineage>
        <taxon>Eukaryota</taxon>
        <taxon>Fungi</taxon>
        <taxon>Fungi incertae sedis</taxon>
        <taxon>Mucoromycota</taxon>
        <taxon>Glomeromycotina</taxon>
        <taxon>Glomeromycetes</taxon>
        <taxon>Diversisporales</taxon>
        <taxon>Gigasporaceae</taxon>
        <taxon>Cetraspora</taxon>
    </lineage>
</organism>
<dbReference type="SUPFAM" id="SSF57667">
    <property type="entry name" value="beta-beta-alpha zinc fingers"/>
    <property type="match status" value="1"/>
</dbReference>
<gene>
    <name evidence="10" type="ORF">CPELLU_LOCUS11858</name>
</gene>
<evidence type="ECO:0000313" key="11">
    <source>
        <dbReference type="Proteomes" id="UP000789759"/>
    </source>
</evidence>
<dbReference type="EMBL" id="CAJVQA010010850">
    <property type="protein sequence ID" value="CAG8701607.1"/>
    <property type="molecule type" value="Genomic_DNA"/>
</dbReference>
<evidence type="ECO:0000256" key="2">
    <source>
        <dbReference type="ARBA" id="ARBA00022723"/>
    </source>
</evidence>
<evidence type="ECO:0000256" key="4">
    <source>
        <dbReference type="ARBA" id="ARBA00022833"/>
    </source>
</evidence>
<evidence type="ECO:0000256" key="6">
    <source>
        <dbReference type="ARBA" id="ARBA00023163"/>
    </source>
</evidence>
<keyword evidence="7" id="KW-0539">Nucleus</keyword>
<dbReference type="Proteomes" id="UP000789759">
    <property type="component" value="Unassembled WGS sequence"/>
</dbReference>
<dbReference type="GO" id="GO:0003677">
    <property type="term" value="F:DNA binding"/>
    <property type="evidence" value="ECO:0007669"/>
    <property type="project" value="InterPro"/>
</dbReference>
<comment type="subcellular location">
    <subcellularLocation>
        <location evidence="1">Nucleus</location>
    </subcellularLocation>
</comment>
<feature type="region of interest" description="Disordered" evidence="8">
    <location>
        <begin position="1"/>
        <end position="25"/>
    </location>
</feature>
<dbReference type="GO" id="GO:0009791">
    <property type="term" value="P:post-embryonic development"/>
    <property type="evidence" value="ECO:0007669"/>
    <property type="project" value="UniProtKB-ARBA"/>
</dbReference>
<dbReference type="OrthoDB" id="1737128at2759"/>
<dbReference type="PANTHER" id="PTHR46481">
    <property type="entry name" value="ZINC FINGER BED DOMAIN-CONTAINING PROTEIN 4"/>
    <property type="match status" value="1"/>
</dbReference>
<evidence type="ECO:0000256" key="3">
    <source>
        <dbReference type="ARBA" id="ARBA00022771"/>
    </source>
</evidence>
<evidence type="ECO:0000256" key="1">
    <source>
        <dbReference type="ARBA" id="ARBA00004123"/>
    </source>
</evidence>
<dbReference type="SMART" id="SM00614">
    <property type="entry name" value="ZnF_BED"/>
    <property type="match status" value="1"/>
</dbReference>
<accession>A0A9N9HR96</accession>
<reference evidence="10" key="1">
    <citation type="submission" date="2021-06" db="EMBL/GenBank/DDBJ databases">
        <authorList>
            <person name="Kallberg Y."/>
            <person name="Tangrot J."/>
            <person name="Rosling A."/>
        </authorList>
    </citation>
    <scope>NUCLEOTIDE SEQUENCE</scope>
    <source>
        <strain evidence="10">FL966</strain>
    </source>
</reference>
<dbReference type="GO" id="GO:0008270">
    <property type="term" value="F:zinc ion binding"/>
    <property type="evidence" value="ECO:0007669"/>
    <property type="project" value="UniProtKB-KW"/>
</dbReference>
<keyword evidence="5" id="KW-0805">Transcription regulation</keyword>
<evidence type="ECO:0000256" key="7">
    <source>
        <dbReference type="ARBA" id="ARBA00023242"/>
    </source>
</evidence>
<name>A0A9N9HR96_9GLOM</name>
<keyword evidence="2" id="KW-0479">Metal-binding</keyword>
<evidence type="ECO:0000313" key="10">
    <source>
        <dbReference type="EMBL" id="CAG8701607.1"/>
    </source>
</evidence>
<protein>
    <submittedName>
        <fullName evidence="10">21996_t:CDS:1</fullName>
    </submittedName>
</protein>
<feature type="domain" description="BED-type" evidence="9">
    <location>
        <begin position="48"/>
        <end position="81"/>
    </location>
</feature>
<comment type="caution">
    <text evidence="10">The sequence shown here is derived from an EMBL/GenBank/DDBJ whole genome shotgun (WGS) entry which is preliminary data.</text>
</comment>
<sequence>MHREEYEPMYKKKHEPMHEEDHEPIYEKEYEPELQLDESEVSELSQKYFKKKENHAICGICNRKLAYQHETTSNLKRHLNSHKTKVSELKKLNIKEGILVVDMLNNKSGFFMAVTIHYINDLWKLNHILLDFIHMSRPYTEITMSDAMHECLTTMGIITKLVAITHDNASSNNKFLEKLSNSLSQFGFQFDSIRESSNYCEKLKIIYQIHKISPLKPILDIATRCNSTFDMCERAIVLQMVLDSMALTEVDLQQYILNDNDWKKIKLFIKVLQLFKETTVIMLSSNYPTLSMSVPLYHMLLKMLKET</sequence>
<keyword evidence="3" id="KW-0863">Zinc-finger</keyword>
<keyword evidence="6" id="KW-0804">Transcription</keyword>
<dbReference type="SUPFAM" id="SSF53098">
    <property type="entry name" value="Ribonuclease H-like"/>
    <property type="match status" value="1"/>
</dbReference>
<evidence type="ECO:0000259" key="9">
    <source>
        <dbReference type="Pfam" id="PF02892"/>
    </source>
</evidence>
<proteinExistence type="predicted"/>
<dbReference type="PANTHER" id="PTHR46481:SF10">
    <property type="entry name" value="ZINC FINGER BED DOMAIN-CONTAINING PROTEIN 39"/>
    <property type="match status" value="1"/>
</dbReference>
<evidence type="ECO:0000256" key="5">
    <source>
        <dbReference type="ARBA" id="ARBA00023015"/>
    </source>
</evidence>
<dbReference type="InterPro" id="IPR012337">
    <property type="entry name" value="RNaseH-like_sf"/>
</dbReference>
<dbReference type="InterPro" id="IPR003656">
    <property type="entry name" value="Znf_BED"/>
</dbReference>
<keyword evidence="4" id="KW-0862">Zinc</keyword>
<dbReference type="Pfam" id="PF02892">
    <property type="entry name" value="zf-BED"/>
    <property type="match status" value="1"/>
</dbReference>
<evidence type="ECO:0000256" key="8">
    <source>
        <dbReference type="SAM" id="MobiDB-lite"/>
    </source>
</evidence>
<dbReference type="AlphaFoldDB" id="A0A9N9HR96"/>